<dbReference type="EMBL" id="QGGV01000003">
    <property type="protein sequence ID" value="PWK56904.1"/>
    <property type="molecule type" value="Genomic_DNA"/>
</dbReference>
<dbReference type="RefSeq" id="WP_109758668.1">
    <property type="nucleotide sequence ID" value="NZ_CP034588.1"/>
</dbReference>
<keyword evidence="2" id="KW-1185">Reference proteome</keyword>
<accession>A0A316G7K4</accession>
<evidence type="ECO:0000313" key="2">
    <source>
        <dbReference type="Proteomes" id="UP000245390"/>
    </source>
</evidence>
<dbReference type="OrthoDB" id="7658757at2"/>
<sequence>MRSLAVALCLSTTPSVAQDYLSPDAFLDFAEGKTLTFRNYEFGVDVGVEEYLSRELSVWRDESGRCVYGRITTTNGQLCFYYDGDTDGPACWWPFRKGERLFVRLARFGAGEIQEVVAVTEETLSCPTAPAV</sequence>
<dbReference type="AlphaFoldDB" id="A0A316G7K4"/>
<organism evidence="1 2">
    <name type="scientific">Silicimonas algicola</name>
    <dbReference type="NCBI Taxonomy" id="1826607"/>
    <lineage>
        <taxon>Bacteria</taxon>
        <taxon>Pseudomonadati</taxon>
        <taxon>Pseudomonadota</taxon>
        <taxon>Alphaproteobacteria</taxon>
        <taxon>Rhodobacterales</taxon>
        <taxon>Paracoccaceae</taxon>
    </lineage>
</organism>
<comment type="caution">
    <text evidence="1">The sequence shown here is derived from an EMBL/GenBank/DDBJ whole genome shotgun (WGS) entry which is preliminary data.</text>
</comment>
<dbReference type="KEGG" id="salo:EF888_08930"/>
<name>A0A316G7K4_9RHOB</name>
<dbReference type="Proteomes" id="UP000245390">
    <property type="component" value="Unassembled WGS sequence"/>
</dbReference>
<proteinExistence type="predicted"/>
<protein>
    <submittedName>
        <fullName evidence="1">Uncharacterized protein</fullName>
    </submittedName>
</protein>
<reference evidence="1 2" key="1">
    <citation type="submission" date="2018-05" db="EMBL/GenBank/DDBJ databases">
        <title>Genomic Encyclopedia of Type Strains, Phase IV (KMG-IV): sequencing the most valuable type-strain genomes for metagenomic binning, comparative biology and taxonomic classification.</title>
        <authorList>
            <person name="Goeker M."/>
        </authorList>
    </citation>
    <scope>NUCLEOTIDE SEQUENCE [LARGE SCALE GENOMIC DNA]</scope>
    <source>
        <strain evidence="1 2">DSM 103371</strain>
    </source>
</reference>
<gene>
    <name evidence="1" type="ORF">C8D95_103138</name>
</gene>
<evidence type="ECO:0000313" key="1">
    <source>
        <dbReference type="EMBL" id="PWK56904.1"/>
    </source>
</evidence>